<dbReference type="InterPro" id="IPR046373">
    <property type="entry name" value="Acyl-CoA_Oxase/DH_mid-dom_sf"/>
</dbReference>
<feature type="domain" description="Acyl-CoA dehydrogenase/oxidase N-terminal" evidence="3">
    <location>
        <begin position="32"/>
        <end position="102"/>
    </location>
</feature>
<reference evidence="5 6" key="1">
    <citation type="submission" date="2021-08" db="EMBL/GenBank/DDBJ databases">
        <title>Caldovatus sediminis gen. nov., sp. nov., a moderately thermophilic bacterium isolated from a hot spring.</title>
        <authorList>
            <person name="Hu C.-J."/>
            <person name="Li W.-J."/>
            <person name="Xian W.-D."/>
        </authorList>
    </citation>
    <scope>NUCLEOTIDE SEQUENCE [LARGE SCALE GENOMIC DNA]</scope>
    <source>
        <strain evidence="5 6">SYSU G05006</strain>
    </source>
</reference>
<dbReference type="InterPro" id="IPR050741">
    <property type="entry name" value="Acyl-CoA_dehydrogenase"/>
</dbReference>
<dbReference type="PANTHER" id="PTHR48083">
    <property type="entry name" value="MEDIUM-CHAIN SPECIFIC ACYL-COA DEHYDROGENASE, MITOCHONDRIAL-RELATED"/>
    <property type="match status" value="1"/>
</dbReference>
<sequence>MSAVARNLAGGAAAAPQPDALARTRALLPAIEAAAPRIEAERRLPADLLAALHANGLFRTLLPRSLGGDELPPHEYVRITEAIASADASTAWCIGQASGCSMAAAYMRPEIAREIWGPPEAVVAWGAQYGDAIAVPVPGGYRVTGTWHFASGGHHATWLGGHCHIREPDGSLRLGEDGAPIERTMMFPAAIAPLRDVWRVVGLRGTGSDTYSVKDLFVPEEYSVGRDLPEERRLPNPLYRFTAMHLYSSGFAGVALGIARGMLDALIALAREKTPRVTRRLLRDSEVLRHQIAECEAKLRSARAFLQEALREAWEEAESGEELSLEKRVMIRLASTSAIHRAKEVAEVAYHEAGATAIFESNPFERRMRDMHAAAQQLQGRTAHLELCGQYFVGLKPRMRFL</sequence>
<protein>
    <submittedName>
        <fullName evidence="5">Acyl-CoA dehydrogenase family protein</fullName>
    </submittedName>
</protein>
<dbReference type="InterPro" id="IPR013107">
    <property type="entry name" value="Acyl-CoA_DH_C"/>
</dbReference>
<dbReference type="SUPFAM" id="SSF56645">
    <property type="entry name" value="Acyl-CoA dehydrogenase NM domain-like"/>
    <property type="match status" value="1"/>
</dbReference>
<dbReference type="PANTHER" id="PTHR48083:SF5">
    <property type="entry name" value="NRGC PROTEIN"/>
    <property type="match status" value="1"/>
</dbReference>
<dbReference type="Gene3D" id="1.20.140.10">
    <property type="entry name" value="Butyryl-CoA Dehydrogenase, subunit A, domain 3"/>
    <property type="match status" value="1"/>
</dbReference>
<dbReference type="InterPro" id="IPR036250">
    <property type="entry name" value="AcylCo_DH-like_C"/>
</dbReference>
<evidence type="ECO:0000256" key="2">
    <source>
        <dbReference type="ARBA" id="ARBA00049661"/>
    </source>
</evidence>
<dbReference type="Proteomes" id="UP001519924">
    <property type="component" value="Unassembled WGS sequence"/>
</dbReference>
<evidence type="ECO:0000259" key="4">
    <source>
        <dbReference type="Pfam" id="PF08028"/>
    </source>
</evidence>
<comment type="similarity">
    <text evidence="2">Belongs to the HpaH/HsaA monooxygenase family.</text>
</comment>
<keyword evidence="1" id="KW-0560">Oxidoreductase</keyword>
<dbReference type="Gene3D" id="2.40.110.10">
    <property type="entry name" value="Butyryl-CoA Dehydrogenase, subunit A, domain 2"/>
    <property type="match status" value="1"/>
</dbReference>
<dbReference type="PIRSF" id="PIRSF016578">
    <property type="entry name" value="HsaA"/>
    <property type="match status" value="1"/>
</dbReference>
<evidence type="ECO:0000259" key="3">
    <source>
        <dbReference type="Pfam" id="PF02771"/>
    </source>
</evidence>
<evidence type="ECO:0000313" key="6">
    <source>
        <dbReference type="Proteomes" id="UP001519924"/>
    </source>
</evidence>
<dbReference type="InterPro" id="IPR009100">
    <property type="entry name" value="AcylCoA_DH/oxidase_NM_dom_sf"/>
</dbReference>
<feature type="domain" description="Acyl-CoA dehydrogenase C-terminal" evidence="4">
    <location>
        <begin position="250"/>
        <end position="376"/>
    </location>
</feature>
<comment type="caution">
    <text evidence="5">The sequence shown here is derived from an EMBL/GenBank/DDBJ whole genome shotgun (WGS) entry which is preliminary data.</text>
</comment>
<organism evidence="5 6">
    <name type="scientific">Caldovatus aquaticus</name>
    <dbReference type="NCBI Taxonomy" id="2865671"/>
    <lineage>
        <taxon>Bacteria</taxon>
        <taxon>Pseudomonadati</taxon>
        <taxon>Pseudomonadota</taxon>
        <taxon>Alphaproteobacteria</taxon>
        <taxon>Acetobacterales</taxon>
        <taxon>Roseomonadaceae</taxon>
        <taxon>Caldovatus</taxon>
    </lineage>
</organism>
<name>A0ABS7EZY9_9PROT</name>
<proteinExistence type="inferred from homology"/>
<keyword evidence="6" id="KW-1185">Reference proteome</keyword>
<dbReference type="EMBL" id="JAHZUY010000008">
    <property type="protein sequence ID" value="MBW8268932.1"/>
    <property type="molecule type" value="Genomic_DNA"/>
</dbReference>
<dbReference type="Gene3D" id="1.10.540.10">
    <property type="entry name" value="Acyl-CoA dehydrogenase/oxidase, N-terminal domain"/>
    <property type="match status" value="1"/>
</dbReference>
<evidence type="ECO:0000313" key="5">
    <source>
        <dbReference type="EMBL" id="MBW8268932.1"/>
    </source>
</evidence>
<dbReference type="SUPFAM" id="SSF47203">
    <property type="entry name" value="Acyl-CoA dehydrogenase C-terminal domain-like"/>
    <property type="match status" value="1"/>
</dbReference>
<dbReference type="InterPro" id="IPR013786">
    <property type="entry name" value="AcylCoA_DH/ox_N"/>
</dbReference>
<dbReference type="Pfam" id="PF02771">
    <property type="entry name" value="Acyl-CoA_dh_N"/>
    <property type="match status" value="1"/>
</dbReference>
<dbReference type="InterPro" id="IPR037069">
    <property type="entry name" value="AcylCoA_DH/ox_N_sf"/>
</dbReference>
<gene>
    <name evidence="5" type="ORF">K1J50_05475</name>
</gene>
<accession>A0ABS7EZY9</accession>
<evidence type="ECO:0000256" key="1">
    <source>
        <dbReference type="ARBA" id="ARBA00023002"/>
    </source>
</evidence>
<dbReference type="RefSeq" id="WP_220116503.1">
    <property type="nucleotide sequence ID" value="NZ_JAHZUY010000008.1"/>
</dbReference>
<dbReference type="Pfam" id="PF08028">
    <property type="entry name" value="Acyl-CoA_dh_2"/>
    <property type="match status" value="1"/>
</dbReference>